<keyword evidence="6 9" id="KW-0472">Membrane</keyword>
<evidence type="ECO:0000313" key="10">
    <source>
        <dbReference type="EMBL" id="KAK9507100.1"/>
    </source>
</evidence>
<evidence type="ECO:0000256" key="7">
    <source>
        <dbReference type="ARBA" id="ARBA00023170"/>
    </source>
</evidence>
<proteinExistence type="predicted"/>
<name>A0AAW1DBG3_9HEMI</name>
<feature type="transmembrane region" description="Helical" evidence="9">
    <location>
        <begin position="115"/>
        <end position="133"/>
    </location>
</feature>
<evidence type="ECO:0000256" key="8">
    <source>
        <dbReference type="ARBA" id="ARBA00023224"/>
    </source>
</evidence>
<evidence type="ECO:0000256" key="2">
    <source>
        <dbReference type="ARBA" id="ARBA00022606"/>
    </source>
</evidence>
<dbReference type="GO" id="GO:0007165">
    <property type="term" value="P:signal transduction"/>
    <property type="evidence" value="ECO:0007669"/>
    <property type="project" value="UniProtKB-KW"/>
</dbReference>
<dbReference type="AlphaFoldDB" id="A0AAW1DBG3"/>
<dbReference type="Proteomes" id="UP001461498">
    <property type="component" value="Unassembled WGS sequence"/>
</dbReference>
<dbReference type="Pfam" id="PF02949">
    <property type="entry name" value="7tm_6"/>
    <property type="match status" value="1"/>
</dbReference>
<keyword evidence="7" id="KW-0675">Receptor</keyword>
<evidence type="ECO:0000256" key="1">
    <source>
        <dbReference type="ARBA" id="ARBA00004141"/>
    </source>
</evidence>
<evidence type="ECO:0000256" key="3">
    <source>
        <dbReference type="ARBA" id="ARBA00022692"/>
    </source>
</evidence>
<dbReference type="GO" id="GO:0005549">
    <property type="term" value="F:odorant binding"/>
    <property type="evidence" value="ECO:0007669"/>
    <property type="project" value="InterPro"/>
</dbReference>
<accession>A0AAW1DBG3</accession>
<keyword evidence="4" id="KW-0552">Olfaction</keyword>
<comment type="caution">
    <text evidence="10">The sequence shown here is derived from an EMBL/GenBank/DDBJ whole genome shotgun (WGS) entry which is preliminary data.</text>
</comment>
<dbReference type="InterPro" id="IPR004117">
    <property type="entry name" value="7tm6_olfct_rcpt"/>
</dbReference>
<feature type="transmembrane region" description="Helical" evidence="9">
    <location>
        <begin position="9"/>
        <end position="33"/>
    </location>
</feature>
<comment type="subcellular location">
    <subcellularLocation>
        <location evidence="1">Membrane</location>
        <topology evidence="1">Multi-pass membrane protein</topology>
    </subcellularLocation>
</comment>
<evidence type="ECO:0000256" key="9">
    <source>
        <dbReference type="SAM" id="Phobius"/>
    </source>
</evidence>
<dbReference type="PANTHER" id="PTHR21137">
    <property type="entry name" value="ODORANT RECEPTOR"/>
    <property type="match status" value="1"/>
</dbReference>
<dbReference type="GO" id="GO:0005886">
    <property type="term" value="C:plasma membrane"/>
    <property type="evidence" value="ECO:0007669"/>
    <property type="project" value="TreeGrafter"/>
</dbReference>
<dbReference type="PANTHER" id="PTHR21137:SF43">
    <property type="entry name" value="ODORANT RECEPTOR 47A-RELATED"/>
    <property type="match status" value="1"/>
</dbReference>
<keyword evidence="2" id="KW-0716">Sensory transduction</keyword>
<evidence type="ECO:0000313" key="11">
    <source>
        <dbReference type="Proteomes" id="UP001461498"/>
    </source>
</evidence>
<dbReference type="EMBL" id="JAPXFL010000005">
    <property type="protein sequence ID" value="KAK9507100.1"/>
    <property type="molecule type" value="Genomic_DNA"/>
</dbReference>
<organism evidence="10 11">
    <name type="scientific">Rhynocoris fuscipes</name>
    <dbReference type="NCBI Taxonomy" id="488301"/>
    <lineage>
        <taxon>Eukaryota</taxon>
        <taxon>Metazoa</taxon>
        <taxon>Ecdysozoa</taxon>
        <taxon>Arthropoda</taxon>
        <taxon>Hexapoda</taxon>
        <taxon>Insecta</taxon>
        <taxon>Pterygota</taxon>
        <taxon>Neoptera</taxon>
        <taxon>Paraneoptera</taxon>
        <taxon>Hemiptera</taxon>
        <taxon>Heteroptera</taxon>
        <taxon>Panheteroptera</taxon>
        <taxon>Cimicomorpha</taxon>
        <taxon>Reduviidae</taxon>
        <taxon>Harpactorinae</taxon>
        <taxon>Harpactorini</taxon>
        <taxon>Rhynocoris</taxon>
    </lineage>
</organism>
<keyword evidence="8" id="KW-0807">Transducer</keyword>
<keyword evidence="3 9" id="KW-0812">Transmembrane</keyword>
<dbReference type="GO" id="GO:0004984">
    <property type="term" value="F:olfactory receptor activity"/>
    <property type="evidence" value="ECO:0007669"/>
    <property type="project" value="InterPro"/>
</dbReference>
<evidence type="ECO:0000256" key="6">
    <source>
        <dbReference type="ARBA" id="ARBA00023136"/>
    </source>
</evidence>
<keyword evidence="5 9" id="KW-1133">Transmembrane helix</keyword>
<protein>
    <submittedName>
        <fullName evidence="10">Uncharacterized protein</fullName>
    </submittedName>
</protein>
<evidence type="ECO:0000256" key="5">
    <source>
        <dbReference type="ARBA" id="ARBA00022989"/>
    </source>
</evidence>
<feature type="transmembrane region" description="Helical" evidence="9">
    <location>
        <begin position="85"/>
        <end position="103"/>
    </location>
</feature>
<keyword evidence="11" id="KW-1185">Reference proteome</keyword>
<reference evidence="10 11" key="1">
    <citation type="submission" date="2022-12" db="EMBL/GenBank/DDBJ databases">
        <title>Chromosome-level genome assembly of true bugs.</title>
        <authorList>
            <person name="Ma L."/>
            <person name="Li H."/>
        </authorList>
    </citation>
    <scope>NUCLEOTIDE SEQUENCE [LARGE SCALE GENOMIC DNA]</scope>
    <source>
        <strain evidence="10">Lab_2022b</strain>
    </source>
</reference>
<gene>
    <name evidence="10" type="ORF">O3M35_008916</name>
</gene>
<sequence>MPWNMSSNIWLYTAGVTWALFVTYLGLIIHLSFCSFHFTFSFQISAYSKILQDRLETNGPQDKTIYRHHQTIIRFVNEYNQISSFIMYIEVLVVSLEACGFGYTSIKGLKRHEPGAIHAIYTIIMALSSTLVMCYCGQEISTQTEKFHQSSYMSEWYEEKPKIRRDLLTMMMMTVKPKILNYRMFLNFNLECFAAVIN</sequence>
<evidence type="ECO:0000256" key="4">
    <source>
        <dbReference type="ARBA" id="ARBA00022725"/>
    </source>
</evidence>